<reference evidence="5" key="1">
    <citation type="submission" date="2016-10" db="EMBL/GenBank/DDBJ databases">
        <authorList>
            <person name="Varghese N."/>
            <person name="Submissions S."/>
        </authorList>
    </citation>
    <scope>NUCLEOTIDE SEQUENCE [LARGE SCALE GENOMIC DNA]</scope>
    <source>
        <strain evidence="5">Gh-48</strain>
    </source>
</reference>
<organism evidence="4 5">
    <name type="scientific">Mucilaginibacter gossypiicola</name>
    <dbReference type="NCBI Taxonomy" id="551995"/>
    <lineage>
        <taxon>Bacteria</taxon>
        <taxon>Pseudomonadati</taxon>
        <taxon>Bacteroidota</taxon>
        <taxon>Sphingobacteriia</taxon>
        <taxon>Sphingobacteriales</taxon>
        <taxon>Sphingobacteriaceae</taxon>
        <taxon>Mucilaginibacter</taxon>
    </lineage>
</organism>
<comment type="subunit">
    <text evidence="2">Homotetramer.</text>
</comment>
<dbReference type="RefSeq" id="WP_091211770.1">
    <property type="nucleotide sequence ID" value="NZ_FOCL01000004.1"/>
</dbReference>
<evidence type="ECO:0000256" key="3">
    <source>
        <dbReference type="PIRNR" id="PIRNR002070"/>
    </source>
</evidence>
<protein>
    <recommendedName>
        <fullName evidence="2 3">Single-stranded DNA-binding protein</fullName>
        <shortName evidence="2">SSB</shortName>
    </recommendedName>
</protein>
<dbReference type="InterPro" id="IPR011344">
    <property type="entry name" value="ssDNA-bd"/>
</dbReference>
<name>A0A1H8KS71_9SPHI</name>
<dbReference type="OrthoDB" id="9809878at2"/>
<dbReference type="STRING" id="551995.SAMN05192574_104728"/>
<gene>
    <name evidence="4" type="ORF">SAMN05192574_104728</name>
</gene>
<dbReference type="InterPro" id="IPR000424">
    <property type="entry name" value="Primosome_PriB/ssb"/>
</dbReference>
<accession>A0A1H8KS71</accession>
<dbReference type="HAMAP" id="MF_00984">
    <property type="entry name" value="SSB"/>
    <property type="match status" value="1"/>
</dbReference>
<sequence length="106" mass="11954">MSGINKVFLIGHLGKGPDLRHLDNGDAVASFPLVTSEMICKGDQQQVVTEWHNIVMWRSIAESSVQLIKGQLVYIEGKLRTRNFTDRSGIKRYVTEIAADHFEILN</sequence>
<keyword evidence="5" id="KW-1185">Reference proteome</keyword>
<dbReference type="EMBL" id="FOCL01000004">
    <property type="protein sequence ID" value="SEN95258.1"/>
    <property type="molecule type" value="Genomic_DNA"/>
</dbReference>
<dbReference type="GO" id="GO:0006260">
    <property type="term" value="P:DNA replication"/>
    <property type="evidence" value="ECO:0007669"/>
    <property type="project" value="InterPro"/>
</dbReference>
<evidence type="ECO:0000313" key="5">
    <source>
        <dbReference type="Proteomes" id="UP000198942"/>
    </source>
</evidence>
<dbReference type="AlphaFoldDB" id="A0A1H8KS71"/>
<dbReference type="PANTHER" id="PTHR10302:SF0">
    <property type="entry name" value="SINGLE-STRANDED DNA-BINDING PROTEIN, MITOCHONDRIAL"/>
    <property type="match status" value="1"/>
</dbReference>
<comment type="caution">
    <text evidence="2">Lacks conserved residue(s) required for the propagation of feature annotation.</text>
</comment>
<dbReference type="CDD" id="cd04496">
    <property type="entry name" value="SSB_OBF"/>
    <property type="match status" value="1"/>
</dbReference>
<evidence type="ECO:0000313" key="4">
    <source>
        <dbReference type="EMBL" id="SEN95258.1"/>
    </source>
</evidence>
<dbReference type="NCBIfam" id="TIGR00621">
    <property type="entry name" value="ssb"/>
    <property type="match status" value="1"/>
</dbReference>
<dbReference type="PANTHER" id="PTHR10302">
    <property type="entry name" value="SINGLE-STRANDED DNA-BINDING PROTEIN"/>
    <property type="match status" value="1"/>
</dbReference>
<dbReference type="SUPFAM" id="SSF50249">
    <property type="entry name" value="Nucleic acid-binding proteins"/>
    <property type="match status" value="1"/>
</dbReference>
<dbReference type="Pfam" id="PF00436">
    <property type="entry name" value="SSB"/>
    <property type="match status" value="1"/>
</dbReference>
<dbReference type="Gene3D" id="2.40.50.140">
    <property type="entry name" value="Nucleic acid-binding proteins"/>
    <property type="match status" value="1"/>
</dbReference>
<proteinExistence type="inferred from homology"/>
<dbReference type="GO" id="GO:0009295">
    <property type="term" value="C:nucleoid"/>
    <property type="evidence" value="ECO:0007669"/>
    <property type="project" value="TreeGrafter"/>
</dbReference>
<evidence type="ECO:0000256" key="2">
    <source>
        <dbReference type="HAMAP-Rule" id="MF_00984"/>
    </source>
</evidence>
<dbReference type="PROSITE" id="PS50935">
    <property type="entry name" value="SSB"/>
    <property type="match status" value="1"/>
</dbReference>
<dbReference type="InterPro" id="IPR012340">
    <property type="entry name" value="NA-bd_OB-fold"/>
</dbReference>
<evidence type="ECO:0000256" key="1">
    <source>
        <dbReference type="ARBA" id="ARBA00023125"/>
    </source>
</evidence>
<keyword evidence="1 2" id="KW-0238">DNA-binding</keyword>
<dbReference type="Proteomes" id="UP000198942">
    <property type="component" value="Unassembled WGS sequence"/>
</dbReference>
<dbReference type="GO" id="GO:0003697">
    <property type="term" value="F:single-stranded DNA binding"/>
    <property type="evidence" value="ECO:0007669"/>
    <property type="project" value="UniProtKB-UniRule"/>
</dbReference>
<dbReference type="PIRSF" id="PIRSF002070">
    <property type="entry name" value="SSB"/>
    <property type="match status" value="1"/>
</dbReference>